<evidence type="ECO:0000313" key="9">
    <source>
        <dbReference type="Proteomes" id="UP000278006"/>
    </source>
</evidence>
<feature type="binding site" evidence="5">
    <location>
        <begin position="133"/>
        <end position="135"/>
    </location>
    <ligand>
        <name>2-oxoglutarate</name>
        <dbReference type="ChEBI" id="CHEBI:16810"/>
    </ligand>
</feature>
<dbReference type="NCBIfam" id="NF011930">
    <property type="entry name" value="PRK15401.1"/>
    <property type="match status" value="1"/>
</dbReference>
<evidence type="ECO:0000256" key="3">
    <source>
        <dbReference type="ARBA" id="ARBA00023002"/>
    </source>
</evidence>
<evidence type="ECO:0000256" key="5">
    <source>
        <dbReference type="PIRSR" id="PIRSR604574-1"/>
    </source>
</evidence>
<dbReference type="InterPro" id="IPR004574">
    <property type="entry name" value="Alkb"/>
</dbReference>
<protein>
    <submittedName>
        <fullName evidence="8">DNA oxidative demethylase AlkB</fullName>
    </submittedName>
</protein>
<evidence type="ECO:0000256" key="4">
    <source>
        <dbReference type="ARBA" id="ARBA00023004"/>
    </source>
</evidence>
<feature type="binding site" evidence="6">
    <location>
        <position position="144"/>
    </location>
    <ligand>
        <name>Fe cation</name>
        <dbReference type="ChEBI" id="CHEBI:24875"/>
        <note>catalytic</note>
    </ligand>
</feature>
<dbReference type="GO" id="GO:0005737">
    <property type="term" value="C:cytoplasm"/>
    <property type="evidence" value="ECO:0007669"/>
    <property type="project" value="TreeGrafter"/>
</dbReference>
<dbReference type="InterPro" id="IPR005123">
    <property type="entry name" value="Oxoglu/Fe-dep_dioxygenase_dom"/>
</dbReference>
<dbReference type="GO" id="GO:0035513">
    <property type="term" value="P:oxidative RNA demethylation"/>
    <property type="evidence" value="ECO:0007669"/>
    <property type="project" value="TreeGrafter"/>
</dbReference>
<dbReference type="AlphaFoldDB" id="A0A3M6QSK3"/>
<feature type="binding site" evidence="5">
    <location>
        <begin position="89"/>
        <end position="91"/>
    </location>
    <ligand>
        <name>substrate</name>
    </ligand>
</feature>
<evidence type="ECO:0000256" key="1">
    <source>
        <dbReference type="ARBA" id="ARBA00022723"/>
    </source>
</evidence>
<organism evidence="8 9">
    <name type="scientific">Corticibacter populi</name>
    <dbReference type="NCBI Taxonomy" id="1550736"/>
    <lineage>
        <taxon>Bacteria</taxon>
        <taxon>Pseudomonadati</taxon>
        <taxon>Pseudomonadota</taxon>
        <taxon>Betaproteobacteria</taxon>
        <taxon>Burkholderiales</taxon>
        <taxon>Comamonadaceae</taxon>
        <taxon>Corticibacter</taxon>
    </lineage>
</organism>
<dbReference type="InterPro" id="IPR037151">
    <property type="entry name" value="AlkB-like_sf"/>
</dbReference>
<keyword evidence="4 6" id="KW-0408">Iron</keyword>
<dbReference type="EMBL" id="RDQO01000003">
    <property type="protein sequence ID" value="RMX06016.1"/>
    <property type="molecule type" value="Genomic_DNA"/>
</dbReference>
<keyword evidence="8" id="KW-0808">Transferase</keyword>
<gene>
    <name evidence="8" type="primary">alkB</name>
    <name evidence="8" type="ORF">D8I35_10690</name>
</gene>
<keyword evidence="1 6" id="KW-0479">Metal-binding</keyword>
<dbReference type="Pfam" id="PF13532">
    <property type="entry name" value="2OG-FeII_Oxy_2"/>
    <property type="match status" value="1"/>
</dbReference>
<keyword evidence="2" id="KW-0223">Dioxygenase</keyword>
<dbReference type="OrthoDB" id="9796932at2"/>
<dbReference type="GO" id="GO:0008198">
    <property type="term" value="F:ferrous iron binding"/>
    <property type="evidence" value="ECO:0007669"/>
    <property type="project" value="TreeGrafter"/>
</dbReference>
<dbReference type="PANTHER" id="PTHR16557">
    <property type="entry name" value="ALKYLATED DNA REPAIR PROTEIN ALKB-RELATED"/>
    <property type="match status" value="1"/>
</dbReference>
<feature type="binding site" evidence="5">
    <location>
        <position position="148"/>
    </location>
    <ligand>
        <name>substrate</name>
    </ligand>
</feature>
<keyword evidence="8" id="KW-0489">Methyltransferase</keyword>
<evidence type="ECO:0000259" key="7">
    <source>
        <dbReference type="PROSITE" id="PS51471"/>
    </source>
</evidence>
<dbReference type="GO" id="GO:0035516">
    <property type="term" value="F:broad specificity oxidative DNA demethylase activity"/>
    <property type="evidence" value="ECO:0007669"/>
    <property type="project" value="TreeGrafter"/>
</dbReference>
<dbReference type="InterPro" id="IPR027450">
    <property type="entry name" value="AlkB-like"/>
</dbReference>
<feature type="domain" description="Fe2OG dioxygenase" evidence="7">
    <location>
        <begin position="126"/>
        <end position="226"/>
    </location>
</feature>
<dbReference type="Proteomes" id="UP000278006">
    <property type="component" value="Unassembled WGS sequence"/>
</dbReference>
<feature type="binding site" evidence="5">
    <location>
        <position position="174"/>
    </location>
    <ligand>
        <name>substrate</name>
    </ligand>
</feature>
<dbReference type="RefSeq" id="WP_122229831.1">
    <property type="nucleotide sequence ID" value="NZ_RDQO01000003.1"/>
</dbReference>
<feature type="binding site" evidence="5">
    <location>
        <position position="82"/>
    </location>
    <ligand>
        <name>substrate</name>
    </ligand>
</feature>
<dbReference type="Gene3D" id="2.60.120.590">
    <property type="entry name" value="Alpha-ketoglutarate-dependent dioxygenase AlkB-like"/>
    <property type="match status" value="1"/>
</dbReference>
<evidence type="ECO:0000313" key="8">
    <source>
        <dbReference type="EMBL" id="RMX06016.1"/>
    </source>
</evidence>
<comment type="caution">
    <text evidence="8">The sequence shown here is derived from an EMBL/GenBank/DDBJ whole genome shotgun (WGS) entry which is preliminary data.</text>
</comment>
<reference evidence="8 9" key="1">
    <citation type="submission" date="2018-10" db="EMBL/GenBank/DDBJ databases">
        <title>Draft genome of Cortibacter populi DSM10536.</title>
        <authorList>
            <person name="Bernier A.-M."/>
            <person name="Bernard K."/>
        </authorList>
    </citation>
    <scope>NUCLEOTIDE SEQUENCE [LARGE SCALE GENOMIC DNA]</scope>
    <source>
        <strain evidence="8 9">DSM 105136</strain>
    </source>
</reference>
<dbReference type="GO" id="GO:0008168">
    <property type="term" value="F:methyltransferase activity"/>
    <property type="evidence" value="ECO:0007669"/>
    <property type="project" value="UniProtKB-KW"/>
</dbReference>
<dbReference type="SUPFAM" id="SSF51197">
    <property type="entry name" value="Clavaminate synthase-like"/>
    <property type="match status" value="1"/>
</dbReference>
<comment type="cofactor">
    <cofactor evidence="6">
        <name>Fe(2+)</name>
        <dbReference type="ChEBI" id="CHEBI:29033"/>
    </cofactor>
    <text evidence="6">Binds 1 Fe(2+) ion per subunit.</text>
</comment>
<evidence type="ECO:0000256" key="6">
    <source>
        <dbReference type="PIRSR" id="PIRSR604574-2"/>
    </source>
</evidence>
<keyword evidence="3" id="KW-0560">Oxidoreductase</keyword>
<name>A0A3M6QSK3_9BURK</name>
<dbReference type="PANTHER" id="PTHR16557:SF2">
    <property type="entry name" value="NUCLEIC ACID DIOXYGENASE ALKBH1"/>
    <property type="match status" value="1"/>
</dbReference>
<feature type="binding site" evidence="5">
    <location>
        <begin position="217"/>
        <end position="223"/>
    </location>
    <ligand>
        <name>2-oxoglutarate</name>
        <dbReference type="ChEBI" id="CHEBI:16810"/>
    </ligand>
</feature>
<evidence type="ECO:0000256" key="2">
    <source>
        <dbReference type="ARBA" id="ARBA00022964"/>
    </source>
</evidence>
<dbReference type="GO" id="GO:0035515">
    <property type="term" value="F:oxidative RNA demethylase activity"/>
    <property type="evidence" value="ECO:0007669"/>
    <property type="project" value="TreeGrafter"/>
</dbReference>
<sequence length="234" mass="24548">MSGQPAGGGGGGDGDLFAAAGLEPRLALGRQAWLLRGRAAGRADALLACIAEVAGQAPLRSLLTPGGRRMSVETSSCGALGWTSGPGGYRYQPIDPARGLPWPAMPGWLHDFAAELAAEAGFAGFSPDSCLINRYRPGARMALHQDRDERDFGQPIVSISLGMTARFLWGGLRRQDKAGQVALFHGDVVVWGGADRLRFHGIAPLAGPPHPLLGSERINLTLRRAGPTARAAAR</sequence>
<feature type="binding site" evidence="6">
    <location>
        <position position="146"/>
    </location>
    <ligand>
        <name>Fe cation</name>
        <dbReference type="ChEBI" id="CHEBI:24875"/>
        <note>catalytic</note>
    </ligand>
</feature>
<keyword evidence="9" id="KW-1185">Reference proteome</keyword>
<dbReference type="PROSITE" id="PS51471">
    <property type="entry name" value="FE2OG_OXY"/>
    <property type="match status" value="1"/>
</dbReference>
<feature type="binding site" evidence="6">
    <location>
        <position position="200"/>
    </location>
    <ligand>
        <name>Fe cation</name>
        <dbReference type="ChEBI" id="CHEBI:24875"/>
        <note>catalytic</note>
    </ligand>
</feature>
<proteinExistence type="predicted"/>
<accession>A0A3M6QSK3</accession>
<dbReference type="GO" id="GO:0032259">
    <property type="term" value="P:methylation"/>
    <property type="evidence" value="ECO:0007669"/>
    <property type="project" value="UniProtKB-KW"/>
</dbReference>